<dbReference type="Pfam" id="PF16976">
    <property type="entry name" value="RcpC"/>
    <property type="match status" value="1"/>
</dbReference>
<dbReference type="Pfam" id="PF08666">
    <property type="entry name" value="SAF"/>
    <property type="match status" value="1"/>
</dbReference>
<name>A0ABV7PEB4_9BURK</name>
<comment type="caution">
    <text evidence="2">The sequence shown here is derived from an EMBL/GenBank/DDBJ whole genome shotgun (WGS) entry which is preliminary data.</text>
</comment>
<dbReference type="NCBIfam" id="TIGR03177">
    <property type="entry name" value="pilus_cpaB"/>
    <property type="match status" value="1"/>
</dbReference>
<gene>
    <name evidence="2" type="primary">cpaB</name>
    <name evidence="2" type="ORF">ACFOPH_04525</name>
</gene>
<proteinExistence type="predicted"/>
<sequence length="347" mass="36243">MLLGGAIALGTLCFVGASYYMRDYLSQAESRLARSYETRKVMVAKVEVPAGTMLSEENLAVRAIPERYLASTALGPDELDMVRGQKLVVALKPGDPLDRAAIERGGDAALSTTVAIGERAITFPVDEISSISGMLVPGDIIDLVFTGSGTTANSYRQPRSENGVPKELVHVRPILQAVPVIATGKTTQKRVVNTENGGQREVDVAFSTVTLTVTPQQAEQVLLAQKLGALTAVLRNPDDKQVLARSVLDEATFKQVAARPEGGRGGYRGRYIEMIVGGLGTPGGSRTLAPQGADNPLVALLGGLGAGAAARPAAPQAPEPSAGDVRARLGVAPDPVRTVAAPFSPTK</sequence>
<dbReference type="Proteomes" id="UP001595665">
    <property type="component" value="Unassembled WGS sequence"/>
</dbReference>
<dbReference type="CDD" id="cd11614">
    <property type="entry name" value="SAF_CpaB_FlgA_like"/>
    <property type="match status" value="1"/>
</dbReference>
<dbReference type="InterPro" id="IPR031571">
    <property type="entry name" value="RcpC_dom"/>
</dbReference>
<keyword evidence="3" id="KW-1185">Reference proteome</keyword>
<evidence type="ECO:0000313" key="3">
    <source>
        <dbReference type="Proteomes" id="UP001595665"/>
    </source>
</evidence>
<feature type="domain" description="AFP-like" evidence="1">
    <location>
        <begin position="41"/>
        <end position="105"/>
    </location>
</feature>
<reference evidence="3" key="1">
    <citation type="journal article" date="2019" name="Int. J. Syst. Evol. Microbiol.">
        <title>The Global Catalogue of Microorganisms (GCM) 10K type strain sequencing project: providing services to taxonomists for standard genome sequencing and annotation.</title>
        <authorList>
            <consortium name="The Broad Institute Genomics Platform"/>
            <consortium name="The Broad Institute Genome Sequencing Center for Infectious Disease"/>
            <person name="Wu L."/>
            <person name="Ma J."/>
        </authorList>
    </citation>
    <scope>NUCLEOTIDE SEQUENCE [LARGE SCALE GENOMIC DNA]</scope>
    <source>
        <strain evidence="3">CCM 7480</strain>
    </source>
</reference>
<evidence type="ECO:0000259" key="1">
    <source>
        <dbReference type="PROSITE" id="PS50844"/>
    </source>
</evidence>
<protein>
    <submittedName>
        <fullName evidence="2">Flp pilus assembly protein CpaB</fullName>
    </submittedName>
</protein>
<dbReference type="SMART" id="SM00858">
    <property type="entry name" value="SAF"/>
    <property type="match status" value="1"/>
</dbReference>
<dbReference type="EMBL" id="JBHRVV010000001">
    <property type="protein sequence ID" value="MFC3457509.1"/>
    <property type="molecule type" value="Genomic_DNA"/>
</dbReference>
<dbReference type="InterPro" id="IPR017592">
    <property type="entry name" value="Pilus_assmbl_Flp-typ_CpaB"/>
</dbReference>
<evidence type="ECO:0000313" key="2">
    <source>
        <dbReference type="EMBL" id="MFC3457509.1"/>
    </source>
</evidence>
<organism evidence="2 3">
    <name type="scientific">Massilia haematophila</name>
    <dbReference type="NCBI Taxonomy" id="457923"/>
    <lineage>
        <taxon>Bacteria</taxon>
        <taxon>Pseudomonadati</taxon>
        <taxon>Pseudomonadota</taxon>
        <taxon>Betaproteobacteria</taxon>
        <taxon>Burkholderiales</taxon>
        <taxon>Oxalobacteraceae</taxon>
        <taxon>Telluria group</taxon>
        <taxon>Massilia</taxon>
    </lineage>
</organism>
<dbReference type="PROSITE" id="PS50844">
    <property type="entry name" value="AFP_LIKE"/>
    <property type="match status" value="1"/>
</dbReference>
<dbReference type="RefSeq" id="WP_379733809.1">
    <property type="nucleotide sequence ID" value="NZ_JBHRVV010000001.1"/>
</dbReference>
<accession>A0ABV7PEB4</accession>
<dbReference type="InterPro" id="IPR013974">
    <property type="entry name" value="SAF"/>
</dbReference>
<dbReference type="InterPro" id="IPR006190">
    <property type="entry name" value="SAF_AFP_Neu5Ac"/>
</dbReference>